<dbReference type="InterPro" id="IPR002372">
    <property type="entry name" value="PQQ_rpt_dom"/>
</dbReference>
<evidence type="ECO:0000256" key="1">
    <source>
        <dbReference type="SAM" id="MobiDB-lite"/>
    </source>
</evidence>
<evidence type="ECO:0000259" key="2">
    <source>
        <dbReference type="Pfam" id="PF13360"/>
    </source>
</evidence>
<organism evidence="3 4">
    <name type="scientific">Patulibacter brassicae</name>
    <dbReference type="NCBI Taxonomy" id="1705717"/>
    <lineage>
        <taxon>Bacteria</taxon>
        <taxon>Bacillati</taxon>
        <taxon>Actinomycetota</taxon>
        <taxon>Thermoleophilia</taxon>
        <taxon>Solirubrobacterales</taxon>
        <taxon>Patulibacteraceae</taxon>
        <taxon>Patulibacter</taxon>
    </lineage>
</organism>
<sequence length="939" mass="102163">MIVGLERRRRGSRLLAVDAETGRTRWSTVLPYVTGKALQDDRPSLELWGAEGLVVVEGSGAQGVEAFDAHDGRRLWRYVPDGGDPIPRGVAIDGNAVYYGTSASEELARVRRLDRATGTVVWERTMGRALSVAEGRVFSRATCELRVHDAGTGDLLWRQQQRTGCRSSFGSGPPPIAADGVVADTSPEAVTLRAAATGEPLATLPDPPRADPIAVRDGTWLLDGWSELVAVDASGSVRWRVPLRERNGDDRVSVRLDGDAVVAVRERPRGASGRPEVTVSVRRLSDGQPVSEWTMRGAVGGLVSGSGPTVARLGNHVRLTPGPRGVALRRLRTVLADNEGLSDYPDTTRERRVTVPLEIEEGRTARCRLDAGPWEPCGSNWTTPELETEGEHDLWFQADDLPPSRYVLTVDRTPPTVRITRRPTDLVGGPTEGIFDYASDDPLARFECQIDGGPWRACQQGFSTRDERDGTHRFRVRAIDVAGNVSDPDEASWEQDGTSPRITIEPFGDPELGPDLAVRFTIDDERPTDVVRCRLVGPEEQDVVDEDCRSPWIVAVPRSGRYQVELRSWDRAGNEEYGSARLEVRRADDWGFRVTRTLADPGTHHVNLPWQRRVAVAFDVAPPAEPRQAECRFDDAPAWVACEGIAVGRGEQGIADRDGRHEVAVRARDRWARVSPEQRYAFGIDTTPPVLELLGGDPGPVRRGSVVELPQLVVDRGRETEQSPVVERTCEVRSGDVASSAHPWCPQQVVAEGPIVIRAQGTDAAGNEASIERVIPAMDDPRAPDGGDVGTGADETPAAAEDSPARPAGAAEAVLAALLTLRPQVTRPDVGRVPLAPPPAVRTCRAARATGVRRPVIRRVRRVGSSVRIALKVPGVTARTPVRVDVQVRVGCGRWRVARSRLRVTRRTTIIVVPGSRAGDVRVRLRTGARGVSASRSIP</sequence>
<dbReference type="PANTHER" id="PTHR34512">
    <property type="entry name" value="CELL SURFACE PROTEIN"/>
    <property type="match status" value="1"/>
</dbReference>
<dbReference type="Proteomes" id="UP001277761">
    <property type="component" value="Unassembled WGS sequence"/>
</dbReference>
<dbReference type="InterPro" id="IPR015943">
    <property type="entry name" value="WD40/YVTN_repeat-like_dom_sf"/>
</dbReference>
<dbReference type="PANTHER" id="PTHR34512:SF30">
    <property type="entry name" value="OUTER MEMBRANE PROTEIN ASSEMBLY FACTOR BAMB"/>
    <property type="match status" value="1"/>
</dbReference>
<dbReference type="SUPFAM" id="SSF50998">
    <property type="entry name" value="Quinoprotein alcohol dehydrogenase-like"/>
    <property type="match status" value="1"/>
</dbReference>
<dbReference type="InterPro" id="IPR011047">
    <property type="entry name" value="Quinoprotein_ADH-like_sf"/>
</dbReference>
<feature type="region of interest" description="Disordered" evidence="1">
    <location>
        <begin position="778"/>
        <end position="806"/>
    </location>
</feature>
<feature type="domain" description="Pyrrolo-quinoline quinone repeat" evidence="2">
    <location>
        <begin position="10"/>
        <end position="126"/>
    </location>
</feature>
<evidence type="ECO:0000313" key="4">
    <source>
        <dbReference type="Proteomes" id="UP001277761"/>
    </source>
</evidence>
<keyword evidence="4" id="KW-1185">Reference proteome</keyword>
<evidence type="ECO:0000313" key="3">
    <source>
        <dbReference type="EMBL" id="MDX8152521.1"/>
    </source>
</evidence>
<gene>
    <name evidence="3" type="ORF">SK069_13020</name>
</gene>
<proteinExistence type="predicted"/>
<dbReference type="InterPro" id="IPR018391">
    <property type="entry name" value="PQQ_b-propeller_rpt"/>
</dbReference>
<comment type="caution">
    <text evidence="3">The sequence shown here is derived from an EMBL/GenBank/DDBJ whole genome shotgun (WGS) entry which is preliminary data.</text>
</comment>
<dbReference type="Pfam" id="PF13360">
    <property type="entry name" value="PQQ_2"/>
    <property type="match status" value="1"/>
</dbReference>
<dbReference type="Gene3D" id="2.130.10.10">
    <property type="entry name" value="YVTN repeat-like/Quinoprotein amine dehydrogenase"/>
    <property type="match status" value="1"/>
</dbReference>
<name>A0ABU4VNK8_9ACTN</name>
<dbReference type="EMBL" id="JAXAVX010000006">
    <property type="protein sequence ID" value="MDX8152521.1"/>
    <property type="molecule type" value="Genomic_DNA"/>
</dbReference>
<accession>A0ABU4VNK8</accession>
<protein>
    <submittedName>
        <fullName evidence="3">PQQ-binding-like beta-propeller repeat protein</fullName>
    </submittedName>
</protein>
<dbReference type="SMART" id="SM00564">
    <property type="entry name" value="PQQ"/>
    <property type="match status" value="4"/>
</dbReference>
<reference evidence="3 4" key="1">
    <citation type="submission" date="2023-11" db="EMBL/GenBank/DDBJ databases">
        <authorList>
            <person name="Xu M."/>
            <person name="Jiang T."/>
        </authorList>
    </citation>
    <scope>NUCLEOTIDE SEQUENCE [LARGE SCALE GENOMIC DNA]</scope>
    <source>
        <strain evidence="3 4">SD</strain>
    </source>
</reference>